<dbReference type="Gene3D" id="2.30.30.240">
    <property type="entry name" value="PRC-barrel domain"/>
    <property type="match status" value="2"/>
</dbReference>
<reference evidence="3 4" key="1">
    <citation type="journal article" date="2012" name="J. Bacteriol.">
        <title>Draft Genome Sequence of the Soil Bacterium Burkholderia terrae Strain BS001, Which Interacts with Fungal Surface Structures.</title>
        <authorList>
            <person name="Nazir R."/>
            <person name="Hansen M.A."/>
            <person name="Sorensen S."/>
            <person name="van Elsas J.D."/>
        </authorList>
    </citation>
    <scope>NUCLEOTIDE SEQUENCE [LARGE SCALE GENOMIC DNA]</scope>
    <source>
        <strain evidence="3 4">BS001</strain>
    </source>
</reference>
<feature type="compositionally biased region" description="Low complexity" evidence="1">
    <location>
        <begin position="348"/>
        <end position="370"/>
    </location>
</feature>
<feature type="compositionally biased region" description="Pro residues" evidence="1">
    <location>
        <begin position="110"/>
        <end position="127"/>
    </location>
</feature>
<feature type="transmembrane region" description="Helical" evidence="2">
    <location>
        <begin position="33"/>
        <end position="56"/>
    </location>
</feature>
<evidence type="ECO:0000313" key="3">
    <source>
        <dbReference type="EMBL" id="EIM93052.1"/>
    </source>
</evidence>
<sequence length="370" mass="38481">MNRWIVFCDSTCIVPAALATESHLMIGGFLRPAFRLLLLAVFAALAAMMSGCSLFGPTEQPPAPITEATVTPLVVPALEPAAEPDQAEAPEPKEPKKPRPPVVRPHKPEPPPPVVAPAPPPPPPAPAPIIVTRTLDRNTTHGLLDSEVQKLDGKVIGRAIDMTADGSGTPRQMIVNLQGFLGVGDRKVGFPWTAFRFTPNAKGAPITITTPPNQLAATNRPKPSASLATPLAAVTAAPAVPPGQMELLDADVERPNGGKVGRVIDVLVDVNAQPQAVVLDVSGIISPDRRSIAANWSALRFVAKDKTLRPLMDLNDAQIKASPTYEADKPIRAVSPAPAPSPVPASAPAPATTAGPSSSAAAASTARTSR</sequence>
<keyword evidence="4" id="KW-1185">Reference proteome</keyword>
<keyword evidence="2" id="KW-1133">Transmembrane helix</keyword>
<keyword evidence="2" id="KW-0472">Membrane</keyword>
<dbReference type="InterPro" id="IPR011033">
    <property type="entry name" value="PRC_barrel-like_sf"/>
</dbReference>
<name>A0ABN0F3A1_9BURK</name>
<evidence type="ECO:0000313" key="4">
    <source>
        <dbReference type="Proteomes" id="UP000004980"/>
    </source>
</evidence>
<dbReference type="EMBL" id="AKAU01000326">
    <property type="protein sequence ID" value="EIM93052.1"/>
    <property type="molecule type" value="Genomic_DNA"/>
</dbReference>
<evidence type="ECO:0000256" key="1">
    <source>
        <dbReference type="SAM" id="MobiDB-lite"/>
    </source>
</evidence>
<evidence type="ECO:0000256" key="2">
    <source>
        <dbReference type="SAM" id="Phobius"/>
    </source>
</evidence>
<gene>
    <name evidence="3" type="ORF">WQE_51462</name>
</gene>
<accession>A0ABN0F3A1</accession>
<proteinExistence type="predicted"/>
<feature type="compositionally biased region" description="Pro residues" evidence="1">
    <location>
        <begin position="337"/>
        <end position="347"/>
    </location>
</feature>
<comment type="caution">
    <text evidence="3">The sequence shown here is derived from an EMBL/GenBank/DDBJ whole genome shotgun (WGS) entry which is preliminary data.</text>
</comment>
<dbReference type="Proteomes" id="UP000004980">
    <property type="component" value="Unassembled WGS sequence"/>
</dbReference>
<protein>
    <recommendedName>
        <fullName evidence="5">Photosystem reaction center subunit H</fullName>
    </recommendedName>
</protein>
<dbReference type="PRINTS" id="PR01217">
    <property type="entry name" value="PRICHEXTENSN"/>
</dbReference>
<dbReference type="SUPFAM" id="SSF50346">
    <property type="entry name" value="PRC-barrel domain"/>
    <property type="match status" value="2"/>
</dbReference>
<feature type="region of interest" description="Disordered" evidence="1">
    <location>
        <begin position="82"/>
        <end position="129"/>
    </location>
</feature>
<organism evidence="3 4">
    <name type="scientific">Paraburkholderia hospita</name>
    <dbReference type="NCBI Taxonomy" id="169430"/>
    <lineage>
        <taxon>Bacteria</taxon>
        <taxon>Pseudomonadati</taxon>
        <taxon>Pseudomonadota</taxon>
        <taxon>Betaproteobacteria</taxon>
        <taxon>Burkholderiales</taxon>
        <taxon>Burkholderiaceae</taxon>
        <taxon>Paraburkholderia</taxon>
    </lineage>
</organism>
<evidence type="ECO:0008006" key="5">
    <source>
        <dbReference type="Google" id="ProtNLM"/>
    </source>
</evidence>
<keyword evidence="2" id="KW-0812">Transmembrane</keyword>
<feature type="region of interest" description="Disordered" evidence="1">
    <location>
        <begin position="324"/>
        <end position="370"/>
    </location>
</feature>